<comment type="caution">
    <text evidence="3">The sequence shown here is derived from an EMBL/GenBank/DDBJ whole genome shotgun (WGS) entry which is preliminary data.</text>
</comment>
<keyword evidence="1" id="KW-0175">Coiled coil</keyword>
<dbReference type="Proteomes" id="UP000789831">
    <property type="component" value="Unassembled WGS sequence"/>
</dbReference>
<dbReference type="OrthoDB" id="2440630at2759"/>
<accession>A0A9N9CH43</accession>
<organism evidence="3 4">
    <name type="scientific">Ambispora gerdemannii</name>
    <dbReference type="NCBI Taxonomy" id="144530"/>
    <lineage>
        <taxon>Eukaryota</taxon>
        <taxon>Fungi</taxon>
        <taxon>Fungi incertae sedis</taxon>
        <taxon>Mucoromycota</taxon>
        <taxon>Glomeromycotina</taxon>
        <taxon>Glomeromycetes</taxon>
        <taxon>Archaeosporales</taxon>
        <taxon>Ambisporaceae</taxon>
        <taxon>Ambispora</taxon>
    </lineage>
</organism>
<sequence>MTNKDQLQQELKEKVKEGIKPSHLKRSRSLGDIPTPPPAPPLPTNQELITCQAENKELKKKITKLADQILALRLSKIKEFGTYRENLKEVEQDLTQQIQTDRQEITKLEQRVQQLVKEKTRLSGEKSLAE</sequence>
<proteinExistence type="predicted"/>
<evidence type="ECO:0000256" key="1">
    <source>
        <dbReference type="SAM" id="Coils"/>
    </source>
</evidence>
<dbReference type="EMBL" id="CAJVPL010002214">
    <property type="protein sequence ID" value="CAG8603350.1"/>
    <property type="molecule type" value="Genomic_DNA"/>
</dbReference>
<name>A0A9N9CH43_9GLOM</name>
<reference evidence="3" key="1">
    <citation type="submission" date="2021-06" db="EMBL/GenBank/DDBJ databases">
        <authorList>
            <person name="Kallberg Y."/>
            <person name="Tangrot J."/>
            <person name="Rosling A."/>
        </authorList>
    </citation>
    <scope>NUCLEOTIDE SEQUENCE</scope>
    <source>
        <strain evidence="3">MT106</strain>
    </source>
</reference>
<protein>
    <submittedName>
        <fullName evidence="3">7356_t:CDS:1</fullName>
    </submittedName>
</protein>
<evidence type="ECO:0000313" key="4">
    <source>
        <dbReference type="Proteomes" id="UP000789831"/>
    </source>
</evidence>
<gene>
    <name evidence="3" type="ORF">AGERDE_LOCUS9213</name>
</gene>
<evidence type="ECO:0000256" key="2">
    <source>
        <dbReference type="SAM" id="MobiDB-lite"/>
    </source>
</evidence>
<feature type="compositionally biased region" description="Pro residues" evidence="2">
    <location>
        <begin position="34"/>
        <end position="43"/>
    </location>
</feature>
<feature type="compositionally biased region" description="Basic and acidic residues" evidence="2">
    <location>
        <begin position="10"/>
        <end position="20"/>
    </location>
</feature>
<evidence type="ECO:0000313" key="3">
    <source>
        <dbReference type="EMBL" id="CAG8603350.1"/>
    </source>
</evidence>
<keyword evidence="4" id="KW-1185">Reference proteome</keyword>
<dbReference type="AlphaFoldDB" id="A0A9N9CH43"/>
<feature type="coiled-coil region" evidence="1">
    <location>
        <begin position="48"/>
        <end position="125"/>
    </location>
</feature>
<feature type="region of interest" description="Disordered" evidence="2">
    <location>
        <begin position="1"/>
        <end position="45"/>
    </location>
</feature>